<dbReference type="WBParaSite" id="ACRNAN_scaffold289.g23955.t1">
    <property type="protein sequence ID" value="ACRNAN_scaffold289.g23955.t1"/>
    <property type="gene ID" value="ACRNAN_scaffold289.g23955"/>
</dbReference>
<accession>A0A914DM99</accession>
<name>A0A914DM99_9BILA</name>
<feature type="compositionally biased region" description="Basic and acidic residues" evidence="1">
    <location>
        <begin position="291"/>
        <end position="302"/>
    </location>
</feature>
<reference evidence="4" key="1">
    <citation type="submission" date="2022-11" db="UniProtKB">
        <authorList>
            <consortium name="WormBaseParasite"/>
        </authorList>
    </citation>
    <scope>IDENTIFICATION</scope>
</reference>
<dbReference type="Proteomes" id="UP000887540">
    <property type="component" value="Unplaced"/>
</dbReference>
<evidence type="ECO:0000256" key="1">
    <source>
        <dbReference type="SAM" id="MobiDB-lite"/>
    </source>
</evidence>
<sequence length="507" mass="59587">MNVNEMPSSSTRPSFYDAFVKWLYSSNRSISMFEEAPLSDMLTCVQLLQDQQRLIDEVSRAFHSIDEPKTMLMEMIEIFQPCFCHPWSSIRRLSLNVLRLFDPHLSYIKLKNEDESRTVFSILLDAENTPATMDTYRQRVAILRKLKYGSHSRYLPLNFSNELLENLILRFYLAQLFDNFTLLWPMVAELVESYAYGLPIDQFWAEFGDVLLQVTRKIHSFETLDQESTQLMSQFESEKQIVPDYFSFRLQLFKLLGGFTDVAERRTKILSPVLIDLYRDEFQPSDNSSQRTEDLTSNRNVEEAPESVEAENVQKPQRYGRKRTSKALQLLLNVFAQFSSAKSVFRESEIREIYEELLLSSEPELQKAALNCVFSYRFKFLTPYRENFENIIDEKKFRDELVRFTIDEQNSVVEEEHRLELMPFLMRLLYGKLQAHVATRGQTKRAAIFRYLASCRPSELDVFFNVLFRSLSGIFDISKLLNLSSFCETIANEYKPKQTIPLRKVQR</sequence>
<feature type="domain" description="U3 small nucleolar RNA-associated protein 20 N-terminal" evidence="2">
    <location>
        <begin position="324"/>
        <end position="505"/>
    </location>
</feature>
<dbReference type="GO" id="GO:0032040">
    <property type="term" value="C:small-subunit processome"/>
    <property type="evidence" value="ECO:0007669"/>
    <property type="project" value="TreeGrafter"/>
</dbReference>
<dbReference type="InterPro" id="IPR052575">
    <property type="entry name" value="SSU_processome_comp_20"/>
</dbReference>
<dbReference type="Pfam" id="PF07539">
    <property type="entry name" value="UTP20_N"/>
    <property type="match status" value="1"/>
</dbReference>
<dbReference type="InterPro" id="IPR011430">
    <property type="entry name" value="UTP20_N"/>
</dbReference>
<dbReference type="AlphaFoldDB" id="A0A914DM99"/>
<proteinExistence type="predicted"/>
<dbReference type="PANTHER" id="PTHR17695">
    <property type="entry name" value="SMALL SUBUNIT PROCESSOME COMPONENT 20 HOMOLOG"/>
    <property type="match status" value="1"/>
</dbReference>
<feature type="region of interest" description="Disordered" evidence="1">
    <location>
        <begin position="284"/>
        <end position="316"/>
    </location>
</feature>
<dbReference type="PANTHER" id="PTHR17695:SF11">
    <property type="entry name" value="SMALL SUBUNIT PROCESSOME COMPONENT 20 HOMOLOG"/>
    <property type="match status" value="1"/>
</dbReference>
<evidence type="ECO:0000313" key="3">
    <source>
        <dbReference type="Proteomes" id="UP000887540"/>
    </source>
</evidence>
<protein>
    <submittedName>
        <fullName evidence="4">U3 small nucleolar RNA-associated protein 20 N-terminal domain-containing protein</fullName>
    </submittedName>
</protein>
<dbReference type="GO" id="GO:0030686">
    <property type="term" value="C:90S preribosome"/>
    <property type="evidence" value="ECO:0007669"/>
    <property type="project" value="TreeGrafter"/>
</dbReference>
<evidence type="ECO:0000259" key="2">
    <source>
        <dbReference type="Pfam" id="PF07539"/>
    </source>
</evidence>
<organism evidence="3 4">
    <name type="scientific">Acrobeloides nanus</name>
    <dbReference type="NCBI Taxonomy" id="290746"/>
    <lineage>
        <taxon>Eukaryota</taxon>
        <taxon>Metazoa</taxon>
        <taxon>Ecdysozoa</taxon>
        <taxon>Nematoda</taxon>
        <taxon>Chromadorea</taxon>
        <taxon>Rhabditida</taxon>
        <taxon>Tylenchina</taxon>
        <taxon>Cephalobomorpha</taxon>
        <taxon>Cephaloboidea</taxon>
        <taxon>Cephalobidae</taxon>
        <taxon>Acrobeloides</taxon>
    </lineage>
</organism>
<evidence type="ECO:0000313" key="4">
    <source>
        <dbReference type="WBParaSite" id="ACRNAN_scaffold289.g23955.t1"/>
    </source>
</evidence>
<keyword evidence="3" id="KW-1185">Reference proteome</keyword>